<dbReference type="InterPro" id="IPR050100">
    <property type="entry name" value="TRAFAC_GTPase_members"/>
</dbReference>
<feature type="domain" description="GTP-eEF1A C-terminal" evidence="5">
    <location>
        <begin position="222"/>
        <end position="320"/>
    </location>
</feature>
<dbReference type="InterPro" id="IPR027417">
    <property type="entry name" value="P-loop_NTPase"/>
</dbReference>
<dbReference type="AlphaFoldDB" id="G0UUG8"/>
<keyword evidence="3" id="KW-0342">GTP-binding</keyword>
<evidence type="ECO:0000256" key="2">
    <source>
        <dbReference type="ARBA" id="ARBA00022741"/>
    </source>
</evidence>
<dbReference type="PANTHER" id="PTHR23115">
    <property type="entry name" value="TRANSLATION FACTOR"/>
    <property type="match status" value="1"/>
</dbReference>
<evidence type="ECO:0000313" key="6">
    <source>
        <dbReference type="EMBL" id="CCC93032.1"/>
    </source>
</evidence>
<proteinExistence type="inferred from homology"/>
<dbReference type="EMBL" id="HE575322">
    <property type="protein sequence ID" value="CCC93032.1"/>
    <property type="molecule type" value="Genomic_DNA"/>
</dbReference>
<dbReference type="SUPFAM" id="SSF50465">
    <property type="entry name" value="EF-Tu/eEF-1alpha/eIF2-gamma C-terminal domain"/>
    <property type="match status" value="1"/>
</dbReference>
<dbReference type="SUPFAM" id="SSF50447">
    <property type="entry name" value="Translation proteins"/>
    <property type="match status" value="1"/>
</dbReference>
<evidence type="ECO:0000256" key="3">
    <source>
        <dbReference type="ARBA" id="ARBA00023134"/>
    </source>
</evidence>
<dbReference type="Gene3D" id="2.40.30.10">
    <property type="entry name" value="Translation factors"/>
    <property type="match status" value="2"/>
</dbReference>
<evidence type="ECO:0000256" key="1">
    <source>
        <dbReference type="ARBA" id="ARBA00007249"/>
    </source>
</evidence>
<sequence>MTSSATQADAALLVVTAAFSEFEVGLAHGTKDHLVVLKILGIGHLVVAVNKMDTVGYSQERYDTVVRELKLLLKQFRFKDDAVVGFCPVSGMKGTNISKTDSASTPWYTGPPLLELLDRCPLESRFLDASLRLSVQDVQDSRIFCKVECGKLRKSDRLIFVPADVKVHVRTLERPTAGGLVEAAFAGDTVVIDTSSSLVGLYPGCVGCDAAGSDVTRCSTDFKARVQTYAALPRAILPGTRFTMVCHALTVEVQVLSLLAKMGQGGTWSTGMVKCISRSTQALIVFKAERKIPLEPAEVCRALGRFVLQQDGETVAGGLVEAVML</sequence>
<protein>
    <submittedName>
        <fullName evidence="6">Uncharacterized protein TCIL3000_9_4320</fullName>
    </submittedName>
</protein>
<accession>G0UUG8</accession>
<evidence type="ECO:0000259" key="5">
    <source>
        <dbReference type="Pfam" id="PF22594"/>
    </source>
</evidence>
<gene>
    <name evidence="6" type="ORF">TCIL3000_9_4320</name>
</gene>
<dbReference type="InterPro" id="IPR009000">
    <property type="entry name" value="Transl_B-barrel_sf"/>
</dbReference>
<name>G0UUG8_TRYCI</name>
<dbReference type="Pfam" id="PF00009">
    <property type="entry name" value="GTP_EFTU"/>
    <property type="match status" value="1"/>
</dbReference>
<dbReference type="GO" id="GO:0003924">
    <property type="term" value="F:GTPase activity"/>
    <property type="evidence" value="ECO:0007669"/>
    <property type="project" value="InterPro"/>
</dbReference>
<dbReference type="SUPFAM" id="SSF52540">
    <property type="entry name" value="P-loop containing nucleoside triphosphate hydrolases"/>
    <property type="match status" value="1"/>
</dbReference>
<dbReference type="FunFam" id="2.40.30.10:FF:000070">
    <property type="entry name" value="Translation elongation factor EF-1 subunit"/>
    <property type="match status" value="1"/>
</dbReference>
<dbReference type="Gene3D" id="3.40.50.300">
    <property type="entry name" value="P-loop containing nucleotide triphosphate hydrolases"/>
    <property type="match status" value="1"/>
</dbReference>
<dbReference type="InterPro" id="IPR000795">
    <property type="entry name" value="T_Tr_GTP-bd_dom"/>
</dbReference>
<keyword evidence="2" id="KW-0547">Nucleotide-binding</keyword>
<reference evidence="6" key="1">
    <citation type="journal article" date="2012" name="Proc. Natl. Acad. Sci. U.S.A.">
        <title>Antigenic diversity is generated by distinct evolutionary mechanisms in African trypanosome species.</title>
        <authorList>
            <person name="Jackson A.P."/>
            <person name="Berry A."/>
            <person name="Aslett M."/>
            <person name="Allison H.C."/>
            <person name="Burton P."/>
            <person name="Vavrova-Anderson J."/>
            <person name="Brown R."/>
            <person name="Browne H."/>
            <person name="Corton N."/>
            <person name="Hauser H."/>
            <person name="Gamble J."/>
            <person name="Gilderthorp R."/>
            <person name="Marcello L."/>
            <person name="McQuillan J."/>
            <person name="Otto T.D."/>
            <person name="Quail M.A."/>
            <person name="Sanders M.J."/>
            <person name="van Tonder A."/>
            <person name="Ginger M.L."/>
            <person name="Field M.C."/>
            <person name="Barry J.D."/>
            <person name="Hertz-Fowler C."/>
            <person name="Berriman M."/>
        </authorList>
    </citation>
    <scope>NUCLEOTIDE SEQUENCE</scope>
    <source>
        <strain evidence="6">IL3000</strain>
    </source>
</reference>
<organism evidence="6">
    <name type="scientific">Trypanosoma congolense (strain IL3000)</name>
    <dbReference type="NCBI Taxonomy" id="1068625"/>
    <lineage>
        <taxon>Eukaryota</taxon>
        <taxon>Discoba</taxon>
        <taxon>Euglenozoa</taxon>
        <taxon>Kinetoplastea</taxon>
        <taxon>Metakinetoplastina</taxon>
        <taxon>Trypanosomatida</taxon>
        <taxon>Trypanosomatidae</taxon>
        <taxon>Trypanosoma</taxon>
        <taxon>Nannomonas</taxon>
    </lineage>
</organism>
<comment type="similarity">
    <text evidence="1">Belongs to the TRAFAC class translation factor GTPase superfamily. Classic translation factor GTPase family. EF-Tu/EF-1A subfamily.</text>
</comment>
<dbReference type="InterPro" id="IPR054696">
    <property type="entry name" value="GTP-eEF1A_C"/>
</dbReference>
<dbReference type="VEuPathDB" id="TriTrypDB:TcIL3000_9_4320"/>
<dbReference type="InterPro" id="IPR009001">
    <property type="entry name" value="Transl_elong_EF1A/Init_IF2_C"/>
</dbReference>
<dbReference type="GO" id="GO:0005525">
    <property type="term" value="F:GTP binding"/>
    <property type="evidence" value="ECO:0007669"/>
    <property type="project" value="UniProtKB-KW"/>
</dbReference>
<dbReference type="Pfam" id="PF22594">
    <property type="entry name" value="GTP-eEF1A_C"/>
    <property type="match status" value="1"/>
</dbReference>
<feature type="domain" description="Tr-type G" evidence="4">
    <location>
        <begin position="1"/>
        <end position="119"/>
    </location>
</feature>
<evidence type="ECO:0000259" key="4">
    <source>
        <dbReference type="Pfam" id="PF00009"/>
    </source>
</evidence>